<evidence type="ECO:0000313" key="2">
    <source>
        <dbReference type="Proteomes" id="UP000030345"/>
    </source>
</evidence>
<evidence type="ECO:0000313" key="1">
    <source>
        <dbReference type="EMBL" id="KGG08020.1"/>
    </source>
</evidence>
<comment type="caution">
    <text evidence="1">The sequence shown here is derived from an EMBL/GenBank/DDBJ whole genome shotgun (WGS) entry which is preliminary data.</text>
</comment>
<proteinExistence type="predicted"/>
<sequence length="37" mass="4135">MEGELNSVKATIKDIAKDIALAIFLKKIFDVHFSNIT</sequence>
<name>A0A0A2B5G1_PROMR</name>
<protein>
    <submittedName>
        <fullName evidence="1">Uncharacterized protein</fullName>
    </submittedName>
</protein>
<dbReference type="EMBL" id="JNAS01000002">
    <property type="protein sequence ID" value="KGG08020.1"/>
    <property type="molecule type" value="Genomic_DNA"/>
</dbReference>
<dbReference type="Proteomes" id="UP000030345">
    <property type="component" value="Unassembled WGS sequence"/>
</dbReference>
<accession>A0A0A2B5G1</accession>
<reference evidence="2" key="1">
    <citation type="journal article" date="2014" name="Sci. Data">
        <title>Genomes of diverse isolates of the marine cyanobacterium Prochlorococcus.</title>
        <authorList>
            <person name="Biller S."/>
            <person name="Berube P."/>
            <person name="Thompson J."/>
            <person name="Kelly L."/>
            <person name="Roggensack S."/>
            <person name="Awad L."/>
            <person name="Roache-Johnson K."/>
            <person name="Ding H."/>
            <person name="Giovannoni S.J."/>
            <person name="Moore L.R."/>
            <person name="Chisholm S.W."/>
        </authorList>
    </citation>
    <scope>NUCLEOTIDE SEQUENCE [LARGE SCALE GENOMIC DNA]</scope>
    <source>
        <strain evidence="2">SB</strain>
    </source>
</reference>
<dbReference type="AlphaFoldDB" id="A0A0A2B5G1"/>
<gene>
    <name evidence="1" type="ORF">EV02_0688</name>
</gene>
<organism evidence="1 2">
    <name type="scientific">Prochlorococcus marinus str. SB</name>
    <dbReference type="NCBI Taxonomy" id="59926"/>
    <lineage>
        <taxon>Bacteria</taxon>
        <taxon>Bacillati</taxon>
        <taxon>Cyanobacteriota</taxon>
        <taxon>Cyanophyceae</taxon>
        <taxon>Synechococcales</taxon>
        <taxon>Prochlorococcaceae</taxon>
        <taxon>Prochlorococcus</taxon>
    </lineage>
</organism>
<dbReference type="STRING" id="59926.EV02_0688"/>